<evidence type="ECO:0000313" key="2">
    <source>
        <dbReference type="Proteomes" id="UP000472272"/>
    </source>
</evidence>
<proteinExistence type="predicted"/>
<reference evidence="1" key="2">
    <citation type="submission" date="2025-08" db="UniProtKB">
        <authorList>
            <consortium name="Ensembl"/>
        </authorList>
    </citation>
    <scope>IDENTIFICATION</scope>
</reference>
<dbReference type="Proteomes" id="UP000472272">
    <property type="component" value="Chromosome 2"/>
</dbReference>
<dbReference type="Ensembl" id="ENSPMRT00000013452.1">
    <property type="protein sequence ID" value="ENSPMRP00000012593.1"/>
    <property type="gene ID" value="ENSPMRG00000008438.1"/>
</dbReference>
<reference evidence="1" key="3">
    <citation type="submission" date="2025-09" db="UniProtKB">
        <authorList>
            <consortium name="Ensembl"/>
        </authorList>
    </citation>
    <scope>IDENTIFICATION</scope>
</reference>
<protein>
    <submittedName>
        <fullName evidence="1">Uncharacterized protein</fullName>
    </submittedName>
</protein>
<accession>A0A670IKN4</accession>
<sequence>CHPRIHSPHPPGPGRREFLCGHKAAVVALVWHPLEDKWVSGAEDGSIRTKQCIYYDGAYWSHLPNLYLSASCSESQLHHYQKIVPMLYSCCLNRVLYCTSSPPTNKLVLNGEGELYPFLF</sequence>
<evidence type="ECO:0000313" key="1">
    <source>
        <dbReference type="Ensembl" id="ENSPMRP00000012593.1"/>
    </source>
</evidence>
<organism evidence="1 2">
    <name type="scientific">Podarcis muralis</name>
    <name type="common">Wall lizard</name>
    <name type="synonym">Lacerta muralis</name>
    <dbReference type="NCBI Taxonomy" id="64176"/>
    <lineage>
        <taxon>Eukaryota</taxon>
        <taxon>Metazoa</taxon>
        <taxon>Chordata</taxon>
        <taxon>Craniata</taxon>
        <taxon>Vertebrata</taxon>
        <taxon>Euteleostomi</taxon>
        <taxon>Lepidosauria</taxon>
        <taxon>Squamata</taxon>
        <taxon>Bifurcata</taxon>
        <taxon>Unidentata</taxon>
        <taxon>Episquamata</taxon>
        <taxon>Laterata</taxon>
        <taxon>Lacertibaenia</taxon>
        <taxon>Lacertidae</taxon>
        <taxon>Podarcis</taxon>
    </lineage>
</organism>
<reference evidence="1 2" key="1">
    <citation type="journal article" date="2019" name="Proc. Natl. Acad. Sci. U.S.A.">
        <title>Regulatory changes in pterin and carotenoid genes underlie balanced color polymorphisms in the wall lizard.</title>
        <authorList>
            <person name="Andrade P."/>
            <person name="Pinho C."/>
            <person name="Perez I de Lanuza G."/>
            <person name="Afonso S."/>
            <person name="Brejcha J."/>
            <person name="Rubin C.J."/>
            <person name="Wallerman O."/>
            <person name="Pereira P."/>
            <person name="Sabatino S.J."/>
            <person name="Bellati A."/>
            <person name="Pellitteri-Rosa D."/>
            <person name="Bosakova Z."/>
            <person name="Bunikis I."/>
            <person name="Carretero M.A."/>
            <person name="Feiner N."/>
            <person name="Marsik P."/>
            <person name="Pauperio F."/>
            <person name="Salvi D."/>
            <person name="Soler L."/>
            <person name="While G.M."/>
            <person name="Uller T."/>
            <person name="Font E."/>
            <person name="Andersson L."/>
            <person name="Carneiro M."/>
        </authorList>
    </citation>
    <scope>NUCLEOTIDE SEQUENCE</scope>
</reference>
<keyword evidence="2" id="KW-1185">Reference proteome</keyword>
<dbReference type="AlphaFoldDB" id="A0A670IKN4"/>
<name>A0A670IKN4_PODMU</name>